<protein>
    <submittedName>
        <fullName evidence="1">Uncharacterized protein</fullName>
    </submittedName>
</protein>
<organism evidence="1 2">
    <name type="scientific">Gossypium arboreum</name>
    <name type="common">Tree cotton</name>
    <name type="synonym">Gossypium nanking</name>
    <dbReference type="NCBI Taxonomy" id="29729"/>
    <lineage>
        <taxon>Eukaryota</taxon>
        <taxon>Viridiplantae</taxon>
        <taxon>Streptophyta</taxon>
        <taxon>Embryophyta</taxon>
        <taxon>Tracheophyta</taxon>
        <taxon>Spermatophyta</taxon>
        <taxon>Magnoliopsida</taxon>
        <taxon>eudicotyledons</taxon>
        <taxon>Gunneridae</taxon>
        <taxon>Pentapetalae</taxon>
        <taxon>rosids</taxon>
        <taxon>malvids</taxon>
        <taxon>Malvales</taxon>
        <taxon>Malvaceae</taxon>
        <taxon>Malvoideae</taxon>
        <taxon>Gossypium</taxon>
    </lineage>
</organism>
<keyword evidence="2" id="KW-1185">Reference proteome</keyword>
<reference evidence="1 2" key="1">
    <citation type="submission" date="2023-03" db="EMBL/GenBank/DDBJ databases">
        <title>WGS of Gossypium arboreum.</title>
        <authorList>
            <person name="Yu D."/>
        </authorList>
    </citation>
    <scope>NUCLEOTIDE SEQUENCE [LARGE SCALE GENOMIC DNA]</scope>
    <source>
        <tissue evidence="1">Leaf</tissue>
    </source>
</reference>
<dbReference type="EMBL" id="JARKNE010000012">
    <property type="protein sequence ID" value="KAK5775019.1"/>
    <property type="molecule type" value="Genomic_DNA"/>
</dbReference>
<evidence type="ECO:0000313" key="1">
    <source>
        <dbReference type="EMBL" id="KAK5775019.1"/>
    </source>
</evidence>
<name>A0ABR0MLZ7_GOSAR</name>
<gene>
    <name evidence="1" type="ORF">PVK06_042886</name>
</gene>
<sequence length="91" mass="10565">MGSRLSNLSILAPLVFDGENYQAWSMRMQAYKEMKEFELIKEYFNKLVDIANKVRVLGTELSNSRLVQKVLVYVPEKYKSTIASLENTKRT</sequence>
<proteinExistence type="predicted"/>
<dbReference type="PANTHER" id="PTHR35317">
    <property type="entry name" value="OS04G0629600 PROTEIN"/>
    <property type="match status" value="1"/>
</dbReference>
<comment type="caution">
    <text evidence="1">The sequence shown here is derived from an EMBL/GenBank/DDBJ whole genome shotgun (WGS) entry which is preliminary data.</text>
</comment>
<accession>A0ABR0MLZ7</accession>
<dbReference type="Proteomes" id="UP001358586">
    <property type="component" value="Chromosome 12"/>
</dbReference>
<evidence type="ECO:0000313" key="2">
    <source>
        <dbReference type="Proteomes" id="UP001358586"/>
    </source>
</evidence>
<dbReference type="PANTHER" id="PTHR35317:SF24">
    <property type="entry name" value="RETROVIRUS-RELATED POL POLYPROTEIN FROM TRANSPOSON TNT 1-94"/>
    <property type="match status" value="1"/>
</dbReference>
<dbReference type="Pfam" id="PF14223">
    <property type="entry name" value="Retrotran_gag_2"/>
    <property type="match status" value="1"/>
</dbReference>